<dbReference type="GO" id="GO:0016020">
    <property type="term" value="C:membrane"/>
    <property type="evidence" value="ECO:0007669"/>
    <property type="project" value="UniProtKB-SubCell"/>
</dbReference>
<dbReference type="GeneID" id="66082281"/>
<dbReference type="PRINTS" id="PR00463">
    <property type="entry name" value="EP450I"/>
</dbReference>
<sequence>MATPHASTRDFVYRGMFIPAKTVMMLNCYSLHHNEARYEDPFTFNPERYLGDNFSSTESSKLPNAMERDHWAFGAGRRICPGMPIAEKEIFLAIARLLWAFKIEAVPNQPPCLDEYEGTSGRTPLPFRVKLVPRHEHVHHILGTKEEVPGSFELADEFIGN</sequence>
<gene>
    <name evidence="16" type="ORF">E1B28_013206</name>
</gene>
<dbReference type="PROSITE" id="PS00086">
    <property type="entry name" value="CYTOCHROME_P450"/>
    <property type="match status" value="1"/>
</dbReference>
<keyword evidence="8" id="KW-1133">Transmembrane helix</keyword>
<dbReference type="InterPro" id="IPR050364">
    <property type="entry name" value="Cytochrome_P450_fung"/>
</dbReference>
<comment type="pathway">
    <text evidence="3">Secondary metabolite biosynthesis.</text>
</comment>
<dbReference type="AlphaFoldDB" id="A0A9P7RP38"/>
<proteinExistence type="inferred from homology"/>
<evidence type="ECO:0000256" key="7">
    <source>
        <dbReference type="ARBA" id="ARBA00022723"/>
    </source>
</evidence>
<organism evidence="16 17">
    <name type="scientific">Marasmius oreades</name>
    <name type="common">fairy-ring Marasmius</name>
    <dbReference type="NCBI Taxonomy" id="181124"/>
    <lineage>
        <taxon>Eukaryota</taxon>
        <taxon>Fungi</taxon>
        <taxon>Dikarya</taxon>
        <taxon>Basidiomycota</taxon>
        <taxon>Agaricomycotina</taxon>
        <taxon>Agaricomycetes</taxon>
        <taxon>Agaricomycetidae</taxon>
        <taxon>Agaricales</taxon>
        <taxon>Marasmiineae</taxon>
        <taxon>Marasmiaceae</taxon>
        <taxon>Marasmius</taxon>
    </lineage>
</organism>
<dbReference type="RefSeq" id="XP_043003695.1">
    <property type="nucleotide sequence ID" value="XM_043158350.1"/>
</dbReference>
<dbReference type="GO" id="GO:0020037">
    <property type="term" value="F:heme binding"/>
    <property type="evidence" value="ECO:0007669"/>
    <property type="project" value="InterPro"/>
</dbReference>
<dbReference type="GO" id="GO:0005506">
    <property type="term" value="F:iron ion binding"/>
    <property type="evidence" value="ECO:0007669"/>
    <property type="project" value="InterPro"/>
</dbReference>
<evidence type="ECO:0000256" key="10">
    <source>
        <dbReference type="ARBA" id="ARBA00023004"/>
    </source>
</evidence>
<evidence type="ECO:0000256" key="9">
    <source>
        <dbReference type="ARBA" id="ARBA00023002"/>
    </source>
</evidence>
<keyword evidence="17" id="KW-1185">Reference proteome</keyword>
<evidence type="ECO:0000256" key="13">
    <source>
        <dbReference type="ARBA" id="ARBA00023180"/>
    </source>
</evidence>
<evidence type="ECO:0000256" key="15">
    <source>
        <dbReference type="RuleBase" id="RU000461"/>
    </source>
</evidence>
<feature type="binding site" description="axial binding residue" evidence="14">
    <location>
        <position position="80"/>
    </location>
    <ligand>
        <name>heme</name>
        <dbReference type="ChEBI" id="CHEBI:30413"/>
    </ligand>
    <ligandPart>
        <name>Fe</name>
        <dbReference type="ChEBI" id="CHEBI:18248"/>
    </ligandPart>
</feature>
<evidence type="ECO:0000256" key="8">
    <source>
        <dbReference type="ARBA" id="ARBA00022989"/>
    </source>
</evidence>
<keyword evidence="13" id="KW-0325">Glycoprotein</keyword>
<name>A0A9P7RP38_9AGAR</name>
<keyword evidence="9 15" id="KW-0560">Oxidoreductase</keyword>
<dbReference type="Proteomes" id="UP001049176">
    <property type="component" value="Chromosome 9"/>
</dbReference>
<comment type="cofactor">
    <cofactor evidence="1 14">
        <name>heme</name>
        <dbReference type="ChEBI" id="CHEBI:30413"/>
    </cofactor>
</comment>
<dbReference type="OrthoDB" id="1470350at2759"/>
<dbReference type="KEGG" id="more:E1B28_013206"/>
<evidence type="ECO:0000256" key="3">
    <source>
        <dbReference type="ARBA" id="ARBA00005179"/>
    </source>
</evidence>
<evidence type="ECO:0000256" key="5">
    <source>
        <dbReference type="ARBA" id="ARBA00022617"/>
    </source>
</evidence>
<evidence type="ECO:0000313" key="16">
    <source>
        <dbReference type="EMBL" id="KAG7087224.1"/>
    </source>
</evidence>
<evidence type="ECO:0000256" key="4">
    <source>
        <dbReference type="ARBA" id="ARBA00010617"/>
    </source>
</evidence>
<comment type="subcellular location">
    <subcellularLocation>
        <location evidence="2">Membrane</location>
        <topology evidence="2">Single-pass membrane protein</topology>
    </subcellularLocation>
</comment>
<comment type="similarity">
    <text evidence="4 15">Belongs to the cytochrome P450 family.</text>
</comment>
<dbReference type="EMBL" id="CM032189">
    <property type="protein sequence ID" value="KAG7087224.1"/>
    <property type="molecule type" value="Genomic_DNA"/>
</dbReference>
<comment type="caution">
    <text evidence="16">The sequence shown here is derived from an EMBL/GenBank/DDBJ whole genome shotgun (WGS) entry which is preliminary data.</text>
</comment>
<evidence type="ECO:0000313" key="17">
    <source>
        <dbReference type="Proteomes" id="UP001049176"/>
    </source>
</evidence>
<dbReference type="InterPro" id="IPR002401">
    <property type="entry name" value="Cyt_P450_E_grp-I"/>
</dbReference>
<keyword evidence="10 14" id="KW-0408">Iron</keyword>
<evidence type="ECO:0000256" key="12">
    <source>
        <dbReference type="ARBA" id="ARBA00023136"/>
    </source>
</evidence>
<keyword evidence="5 14" id="KW-0349">Heme</keyword>
<reference evidence="16" key="1">
    <citation type="journal article" date="2021" name="Genome Biol. Evol.">
        <title>The assembled and annotated genome of the fairy-ring fungus Marasmius oreades.</title>
        <authorList>
            <person name="Hiltunen M."/>
            <person name="Ament-Velasquez S.L."/>
            <person name="Johannesson H."/>
        </authorList>
    </citation>
    <scope>NUCLEOTIDE SEQUENCE</scope>
    <source>
        <strain evidence="16">03SP1</strain>
    </source>
</reference>
<evidence type="ECO:0000256" key="2">
    <source>
        <dbReference type="ARBA" id="ARBA00004167"/>
    </source>
</evidence>
<evidence type="ECO:0000256" key="6">
    <source>
        <dbReference type="ARBA" id="ARBA00022692"/>
    </source>
</evidence>
<keyword evidence="7 14" id="KW-0479">Metal-binding</keyword>
<dbReference type="Pfam" id="PF00067">
    <property type="entry name" value="p450"/>
    <property type="match status" value="1"/>
</dbReference>
<evidence type="ECO:0008006" key="18">
    <source>
        <dbReference type="Google" id="ProtNLM"/>
    </source>
</evidence>
<dbReference type="PANTHER" id="PTHR46300:SF2">
    <property type="entry name" value="CYTOCHROME P450 MONOOXYGENASE ALNH-RELATED"/>
    <property type="match status" value="1"/>
</dbReference>
<evidence type="ECO:0000256" key="14">
    <source>
        <dbReference type="PIRSR" id="PIRSR602401-1"/>
    </source>
</evidence>
<dbReference type="InterPro" id="IPR017972">
    <property type="entry name" value="Cyt_P450_CS"/>
</dbReference>
<dbReference type="SUPFAM" id="SSF48264">
    <property type="entry name" value="Cytochrome P450"/>
    <property type="match status" value="1"/>
</dbReference>
<dbReference type="GO" id="GO:0004497">
    <property type="term" value="F:monooxygenase activity"/>
    <property type="evidence" value="ECO:0007669"/>
    <property type="project" value="UniProtKB-KW"/>
</dbReference>
<dbReference type="InterPro" id="IPR001128">
    <property type="entry name" value="Cyt_P450"/>
</dbReference>
<keyword evidence="6" id="KW-0812">Transmembrane</keyword>
<keyword evidence="12" id="KW-0472">Membrane</keyword>
<protein>
    <recommendedName>
        <fullName evidence="18">Cytochrome P450</fullName>
    </recommendedName>
</protein>
<evidence type="ECO:0000256" key="1">
    <source>
        <dbReference type="ARBA" id="ARBA00001971"/>
    </source>
</evidence>
<dbReference type="InterPro" id="IPR036396">
    <property type="entry name" value="Cyt_P450_sf"/>
</dbReference>
<evidence type="ECO:0000256" key="11">
    <source>
        <dbReference type="ARBA" id="ARBA00023033"/>
    </source>
</evidence>
<dbReference type="Gene3D" id="1.10.630.10">
    <property type="entry name" value="Cytochrome P450"/>
    <property type="match status" value="1"/>
</dbReference>
<dbReference type="PANTHER" id="PTHR46300">
    <property type="entry name" value="P450, PUTATIVE (EUROFUNG)-RELATED-RELATED"/>
    <property type="match status" value="1"/>
</dbReference>
<keyword evidence="11 15" id="KW-0503">Monooxygenase</keyword>
<dbReference type="GO" id="GO:0016705">
    <property type="term" value="F:oxidoreductase activity, acting on paired donors, with incorporation or reduction of molecular oxygen"/>
    <property type="evidence" value="ECO:0007669"/>
    <property type="project" value="InterPro"/>
</dbReference>
<accession>A0A9P7RP38</accession>